<reference evidence="2" key="1">
    <citation type="submission" date="2023-08" db="EMBL/GenBank/DDBJ databases">
        <authorList>
            <person name="Chen Y."/>
            <person name="Shah S."/>
            <person name="Dougan E. K."/>
            <person name="Thang M."/>
            <person name="Chan C."/>
        </authorList>
    </citation>
    <scope>NUCLEOTIDE SEQUENCE</scope>
</reference>
<dbReference type="EMBL" id="CAUJNA010000237">
    <property type="protein sequence ID" value="CAJ1374238.1"/>
    <property type="molecule type" value="Genomic_DNA"/>
</dbReference>
<gene>
    <name evidence="2" type="ORF">EVOR1521_LOCUS3845</name>
</gene>
<evidence type="ECO:0000256" key="1">
    <source>
        <dbReference type="SAM" id="MobiDB-lite"/>
    </source>
</evidence>
<protein>
    <submittedName>
        <fullName evidence="2">Uncharacterized protein</fullName>
    </submittedName>
</protein>
<evidence type="ECO:0000313" key="2">
    <source>
        <dbReference type="EMBL" id="CAJ1374238.1"/>
    </source>
</evidence>
<dbReference type="Pfam" id="PF13424">
    <property type="entry name" value="TPR_12"/>
    <property type="match status" value="1"/>
</dbReference>
<feature type="region of interest" description="Disordered" evidence="1">
    <location>
        <begin position="632"/>
        <end position="708"/>
    </location>
</feature>
<organism evidence="2 3">
    <name type="scientific">Effrenium voratum</name>
    <dbReference type="NCBI Taxonomy" id="2562239"/>
    <lineage>
        <taxon>Eukaryota</taxon>
        <taxon>Sar</taxon>
        <taxon>Alveolata</taxon>
        <taxon>Dinophyceae</taxon>
        <taxon>Suessiales</taxon>
        <taxon>Symbiodiniaceae</taxon>
        <taxon>Effrenium</taxon>
    </lineage>
</organism>
<sequence length="963" mass="108320">MTQKGDTYSAYAPRGQNNAVQDHTSTLVSGLYHDCSEGDGVSLFSFCNFLAHQRLLSWEFDHKQALEAFRQYSGGPEHPEDALDTALLDAKQFRSALQGLAIMFHGATYGLKAADFRFERQSTTDPRSSDRLDRRASGRNTNFAGEATHKIQALQDLLRDVSLRNSEVPFSLKNVSEQRTAFFDEQVMQTAYEYEHALRKLFTHYATEASTPGVVEDRAHAVGARSLYRLARAIRLVPDCVVAGEFHDVVQCLRISNPSKSVERRFFEEARMLQHDEDTNWMQPAAGTASGEPRFWFPEMVEIFVVAAMHAPPRMYTEKVEDRVERIHMIFKDLLQLPQDEDGKELQADQFLQVASGLNDVKELQPDDTPQNLQEVLDALCTQLPKLAPKKDPHIPQPPANMIEKLPPQPLSVEQRLDETMRKNPTGRAAVAAKKKGRKKAKAAGKGPKLREHFYGDIPVKWNQVQWLGKRPEIPKPAIPPMWQVDRKISMLKHLDDHIERQREESSTANMPTSGWVLRLQLIDEPLQAPVCESEEVSTLMETALTSRRLRQYSVAMALLIRARKLWANLQAKSSTATEWQDVQAWVPTPSPWNTLQQFSRHAQEITMRAAPEMQVVHDMQDQLDATIHTGDMQRTEKPMLRSQTEALTQGPVSKDWSRSQTDGAQTFRGATHAGNTAGETRRPRTSSKSSQSARGRSPTCRMTETGFARSYNPKTDFELALGDTDRDLERLPPQASLFFFCELASLHSALQEDELAALLLWRAHGQCKRLSPHDVNTAMVWSGLGRVAFHSGNFEAAARLHMRARSVRERVLGGDTVDTATSYNNLACALAALDRPLEAAAFTELAVEILREMAGEDHPRTQTVIRNLAKVRTAPKKISMEAPCLYSLPLHDFTLALKGGYSRLCVSIERLHFDAYFMQPGAKRRRKEAGLVRHAQAKVPNPRSELDALHQTCASPLDNHAA</sequence>
<feature type="compositionally biased region" description="Polar residues" evidence="1">
    <location>
        <begin position="642"/>
        <end position="652"/>
    </location>
</feature>
<feature type="compositionally biased region" description="Basic residues" evidence="1">
    <location>
        <begin position="433"/>
        <end position="443"/>
    </location>
</feature>
<dbReference type="Gene3D" id="1.25.40.10">
    <property type="entry name" value="Tetratricopeptide repeat domain"/>
    <property type="match status" value="1"/>
</dbReference>
<evidence type="ECO:0000313" key="3">
    <source>
        <dbReference type="Proteomes" id="UP001178507"/>
    </source>
</evidence>
<accession>A0AA36HU31</accession>
<name>A0AA36HU31_9DINO</name>
<dbReference type="SUPFAM" id="SSF48452">
    <property type="entry name" value="TPR-like"/>
    <property type="match status" value="1"/>
</dbReference>
<dbReference type="AlphaFoldDB" id="A0AA36HU31"/>
<feature type="region of interest" description="Disordered" evidence="1">
    <location>
        <begin position="425"/>
        <end position="447"/>
    </location>
</feature>
<proteinExistence type="predicted"/>
<keyword evidence="3" id="KW-1185">Reference proteome</keyword>
<dbReference type="Proteomes" id="UP001178507">
    <property type="component" value="Unassembled WGS sequence"/>
</dbReference>
<feature type="compositionally biased region" description="Low complexity" evidence="1">
    <location>
        <begin position="687"/>
        <end position="698"/>
    </location>
</feature>
<dbReference type="InterPro" id="IPR011990">
    <property type="entry name" value="TPR-like_helical_dom_sf"/>
</dbReference>
<feature type="region of interest" description="Disordered" evidence="1">
    <location>
        <begin position="120"/>
        <end position="141"/>
    </location>
</feature>
<feature type="compositionally biased region" description="Basic and acidic residues" evidence="1">
    <location>
        <begin position="120"/>
        <end position="136"/>
    </location>
</feature>
<comment type="caution">
    <text evidence="2">The sequence shown here is derived from an EMBL/GenBank/DDBJ whole genome shotgun (WGS) entry which is preliminary data.</text>
</comment>